<feature type="transmembrane region" description="Helical" evidence="8">
    <location>
        <begin position="77"/>
        <end position="95"/>
    </location>
</feature>
<reference evidence="9 10" key="1">
    <citation type="submission" date="2019-08" db="EMBL/GenBank/DDBJ databases">
        <title>In-depth cultivation of the pig gut microbiome towards novel bacterial diversity and tailored functional studies.</title>
        <authorList>
            <person name="Wylensek D."/>
            <person name="Hitch T.C.A."/>
            <person name="Clavel T."/>
        </authorList>
    </citation>
    <scope>NUCLEOTIDE SEQUENCE [LARGE SCALE GENOMIC DNA]</scope>
    <source>
        <strain evidence="9 10">WCA-693-APC-MOT-I</strain>
    </source>
</reference>
<accession>A0A6L5Y1N3</accession>
<dbReference type="PIRSF" id="PIRSF016636">
    <property type="entry name" value="AlgI_DltB"/>
    <property type="match status" value="1"/>
</dbReference>
<dbReference type="Pfam" id="PF03062">
    <property type="entry name" value="MBOAT"/>
    <property type="match status" value="1"/>
</dbReference>
<dbReference type="RefSeq" id="WP_154520301.1">
    <property type="nucleotide sequence ID" value="NZ_VUMT01000039.1"/>
</dbReference>
<evidence type="ECO:0000256" key="4">
    <source>
        <dbReference type="ARBA" id="ARBA00022692"/>
    </source>
</evidence>
<organism evidence="9 10">
    <name type="scientific">Velocimicrobium porci</name>
    <dbReference type="NCBI Taxonomy" id="2606634"/>
    <lineage>
        <taxon>Bacteria</taxon>
        <taxon>Bacillati</taxon>
        <taxon>Bacillota</taxon>
        <taxon>Clostridia</taxon>
        <taxon>Lachnospirales</taxon>
        <taxon>Lachnospiraceae</taxon>
        <taxon>Velocimicrobium</taxon>
    </lineage>
</organism>
<evidence type="ECO:0000313" key="10">
    <source>
        <dbReference type="Proteomes" id="UP000482209"/>
    </source>
</evidence>
<feature type="transmembrane region" description="Helical" evidence="8">
    <location>
        <begin position="393"/>
        <end position="415"/>
    </location>
</feature>
<dbReference type="InterPro" id="IPR051085">
    <property type="entry name" value="MB_O-acyltransferase"/>
</dbReference>
<evidence type="ECO:0000256" key="5">
    <source>
        <dbReference type="ARBA" id="ARBA00022989"/>
    </source>
</evidence>
<keyword evidence="7" id="KW-0012">Acyltransferase</keyword>
<evidence type="ECO:0000313" key="9">
    <source>
        <dbReference type="EMBL" id="MSS64945.1"/>
    </source>
</evidence>
<feature type="transmembrane region" description="Helical" evidence="8">
    <location>
        <begin position="224"/>
        <end position="250"/>
    </location>
</feature>
<evidence type="ECO:0000256" key="3">
    <source>
        <dbReference type="ARBA" id="ARBA00022475"/>
    </source>
</evidence>
<protein>
    <submittedName>
        <fullName evidence="9">MBOAT family protein</fullName>
    </submittedName>
</protein>
<dbReference type="PANTHER" id="PTHR13285:SF18">
    <property type="entry name" value="PROTEIN-CYSTEINE N-PALMITOYLTRANSFERASE RASP"/>
    <property type="match status" value="1"/>
</dbReference>
<keyword evidence="10" id="KW-1185">Reference proteome</keyword>
<dbReference type="EMBL" id="VUMT01000039">
    <property type="protein sequence ID" value="MSS64945.1"/>
    <property type="molecule type" value="Genomic_DNA"/>
</dbReference>
<dbReference type="AlphaFoldDB" id="A0A6L5Y1N3"/>
<keyword evidence="7" id="KW-0808">Transferase</keyword>
<dbReference type="GO" id="GO:0016746">
    <property type="term" value="F:acyltransferase activity"/>
    <property type="evidence" value="ECO:0007669"/>
    <property type="project" value="UniProtKB-KW"/>
</dbReference>
<evidence type="ECO:0000256" key="7">
    <source>
        <dbReference type="PIRNR" id="PIRNR016636"/>
    </source>
</evidence>
<evidence type="ECO:0000256" key="1">
    <source>
        <dbReference type="ARBA" id="ARBA00004651"/>
    </source>
</evidence>
<dbReference type="PIRSF" id="PIRSF500217">
    <property type="entry name" value="AlgI"/>
    <property type="match status" value="1"/>
</dbReference>
<dbReference type="GO" id="GO:0005886">
    <property type="term" value="C:plasma membrane"/>
    <property type="evidence" value="ECO:0007669"/>
    <property type="project" value="UniProtKB-SubCell"/>
</dbReference>
<dbReference type="GO" id="GO:0042121">
    <property type="term" value="P:alginic acid biosynthetic process"/>
    <property type="evidence" value="ECO:0007669"/>
    <property type="project" value="InterPro"/>
</dbReference>
<feature type="transmembrane region" description="Helical" evidence="8">
    <location>
        <begin position="325"/>
        <end position="343"/>
    </location>
</feature>
<evidence type="ECO:0000256" key="8">
    <source>
        <dbReference type="SAM" id="Phobius"/>
    </source>
</evidence>
<keyword evidence="6 7" id="KW-0472">Membrane</keyword>
<comment type="similarity">
    <text evidence="2 7">Belongs to the membrane-bound acyltransferase family.</text>
</comment>
<feature type="transmembrane region" description="Helical" evidence="8">
    <location>
        <begin position="7"/>
        <end position="27"/>
    </location>
</feature>
<sequence>MLFSSLLFIFQFMPIFFLIYYIIPVRFRNVFLFGASLFFYAWGEPYFLLLILLSILVNYVAGLLLEKNSNIKQRKFILVLSLIYNLGMLGFFKYSNFFVENLNYILKNTLSWKEVLLPLGISFYTFQIMSYTIDVYRRKVEAESSFVNLGTYLCMFPQLIAGPIVVYTQVSKELKERTYSLEQIEEGLKVFVLGLGSKVLLANNIGNLWNDLGELGYSKISMPLAWLGAVSFALQIYFDFHGYSLMAIGLGKMMGFEFPKNFNYPYISKSMTEFWRRWHITLGSWFREYLYIPLGGNRKGKGRLILNLLLVWSATGFWHGASWNFLLWGIFFFVLLTIEKLWMKEWLNEHRVISRIYFLVGILVSWIIFAVTDLREIGTYIRKMFSFTIQSDWIYYIRNYGLSLMISILFATPVVRTWYQKTKNLPVDIVIMTGIFLLSVAYLVDAAYNPFLYFRF</sequence>
<keyword evidence="5 8" id="KW-1133">Transmembrane helix</keyword>
<feature type="transmembrane region" description="Helical" evidence="8">
    <location>
        <begin position="115"/>
        <end position="133"/>
    </location>
</feature>
<comment type="caution">
    <text evidence="9">The sequence shown here is derived from an EMBL/GenBank/DDBJ whole genome shotgun (WGS) entry which is preliminary data.</text>
</comment>
<keyword evidence="4 8" id="KW-0812">Transmembrane</keyword>
<keyword evidence="3 7" id="KW-1003">Cell membrane</keyword>
<dbReference type="InterPro" id="IPR004299">
    <property type="entry name" value="MBOAT_fam"/>
</dbReference>
<evidence type="ECO:0000256" key="2">
    <source>
        <dbReference type="ARBA" id="ARBA00010323"/>
    </source>
</evidence>
<proteinExistence type="inferred from homology"/>
<dbReference type="InterPro" id="IPR028362">
    <property type="entry name" value="AlgI"/>
</dbReference>
<name>A0A6L5Y1N3_9FIRM</name>
<comment type="subcellular location">
    <subcellularLocation>
        <location evidence="1">Cell membrane</location>
        <topology evidence="1">Multi-pass membrane protein</topology>
    </subcellularLocation>
</comment>
<dbReference type="PANTHER" id="PTHR13285">
    <property type="entry name" value="ACYLTRANSFERASE"/>
    <property type="match status" value="1"/>
</dbReference>
<feature type="transmembrane region" description="Helical" evidence="8">
    <location>
        <begin position="47"/>
        <end position="65"/>
    </location>
</feature>
<dbReference type="Proteomes" id="UP000482209">
    <property type="component" value="Unassembled WGS sequence"/>
</dbReference>
<evidence type="ECO:0000256" key="6">
    <source>
        <dbReference type="ARBA" id="ARBA00023136"/>
    </source>
</evidence>
<feature type="transmembrane region" description="Helical" evidence="8">
    <location>
        <begin position="355"/>
        <end position="373"/>
    </location>
</feature>
<feature type="transmembrane region" description="Helical" evidence="8">
    <location>
        <begin position="427"/>
        <end position="448"/>
    </location>
</feature>
<feature type="transmembrane region" description="Helical" evidence="8">
    <location>
        <begin position="145"/>
        <end position="167"/>
    </location>
</feature>
<gene>
    <name evidence="9" type="ORF">FYJ58_13885</name>
</gene>
<dbReference type="InterPro" id="IPR024194">
    <property type="entry name" value="Ac/AlaTfrase_AlgI/DltB"/>
</dbReference>